<dbReference type="Pfam" id="PF13855">
    <property type="entry name" value="LRR_8"/>
    <property type="match status" value="1"/>
</dbReference>
<evidence type="ECO:0000256" key="7">
    <source>
        <dbReference type="ARBA" id="ARBA00023136"/>
    </source>
</evidence>
<keyword evidence="2" id="KW-0433">Leucine-rich repeat</keyword>
<dbReference type="SUPFAM" id="SSF56112">
    <property type="entry name" value="Protein kinase-like (PK-like)"/>
    <property type="match status" value="1"/>
</dbReference>
<evidence type="ECO:0000256" key="4">
    <source>
        <dbReference type="ARBA" id="ARBA00022729"/>
    </source>
</evidence>
<keyword evidence="6" id="KW-1133">Transmembrane helix</keyword>
<keyword evidence="4" id="KW-0732">Signal</keyword>
<evidence type="ECO:0000256" key="5">
    <source>
        <dbReference type="ARBA" id="ARBA00022737"/>
    </source>
</evidence>
<keyword evidence="7" id="KW-0472">Membrane</keyword>
<dbReference type="Gene3D" id="3.30.200.20">
    <property type="entry name" value="Phosphorylase Kinase, domain 1"/>
    <property type="match status" value="1"/>
</dbReference>
<dbReference type="Gene3D" id="3.80.10.10">
    <property type="entry name" value="Ribonuclease Inhibitor"/>
    <property type="match status" value="3"/>
</dbReference>
<dbReference type="InParanoid" id="B9SW71"/>
<evidence type="ECO:0000313" key="13">
    <source>
        <dbReference type="Proteomes" id="UP000008311"/>
    </source>
</evidence>
<feature type="domain" description="Protein kinase" evidence="11">
    <location>
        <begin position="396"/>
        <end position="607"/>
    </location>
</feature>
<dbReference type="InterPro" id="IPR001611">
    <property type="entry name" value="Leu-rich_rpt"/>
</dbReference>
<keyword evidence="8" id="KW-0675">Receptor</keyword>
<dbReference type="Pfam" id="PF08263">
    <property type="entry name" value="LRRNT_2"/>
    <property type="match status" value="2"/>
</dbReference>
<dbReference type="Proteomes" id="UP000008311">
    <property type="component" value="Unassembled WGS sequence"/>
</dbReference>
<dbReference type="FunFam" id="3.80.10.10:FF:000129">
    <property type="entry name" value="Leucine-rich repeat receptor-like kinase"/>
    <property type="match status" value="1"/>
</dbReference>
<keyword evidence="13" id="KW-1185">Reference proteome</keyword>
<sequence length="607" mass="66108">MVLKTWKIVSASAAIRNIFFSSMLLLFCYSSADDSAAMLKLAKEALHPTPPGWSSRNANNYCSWDGVNCDSNHVISIYLSKKNLSGFLPSELSTLSKLQYLSLDHNRLSGPFPSLGNLTYLRELYIGSKDFSTNIIGTLPDIFDSLPSLQQLIISENNLTGPLPASLANSAIQFLNLGNQLIGLSGTINVLSSMTRLTKVWLQRNQFTSPIPDLSACRNLSDFLPSENQLRGMVPASLVLHPNLQNVSLSHNKLQGPAPNFSRNVNVDLYSSSNNFCENKIGALCDPQVTATLEIAGALGYPDIMSDSWKGNDACKNWLFITCNDQNIIIIVNFGKLHLTGTISTAFAKLTGLRDLFLNDNNLTGPIPDSLTKLTQLQVLDVSNNNLTGKIPSFRFSVNLTTKPGNPGLLEMDTPNGGKKFNVKGRLGKSRKVKLLVNNAATRNGSGRDDRSDCHFIQGGNVMIPINVLQQATDNFSESRILGTGGFGVVYEGEIHDGTKIAVKKMEARAMVTQGGNGFQAEVAVLTKRANIALDVAHGVEYLHKLVQQRFIHRDLKSSYILLGDDMTAKLGDFGLVKNVPDDKSSLETRVAGTFGYLVPEYAGKSS</sequence>
<reference evidence="13" key="1">
    <citation type="journal article" date="2010" name="Nat. Biotechnol.">
        <title>Draft genome sequence of the oilseed species Ricinus communis.</title>
        <authorList>
            <person name="Chan A.P."/>
            <person name="Crabtree J."/>
            <person name="Zhao Q."/>
            <person name="Lorenzi H."/>
            <person name="Orvis J."/>
            <person name="Puiu D."/>
            <person name="Melake-Berhan A."/>
            <person name="Jones K.M."/>
            <person name="Redman J."/>
            <person name="Chen G."/>
            <person name="Cahoon E.B."/>
            <person name="Gedil M."/>
            <person name="Stanke M."/>
            <person name="Haas B.J."/>
            <person name="Wortman J.R."/>
            <person name="Fraser-Liggett C.M."/>
            <person name="Ravel J."/>
            <person name="Rabinowicz P.D."/>
        </authorList>
    </citation>
    <scope>NUCLEOTIDE SEQUENCE [LARGE SCALE GENOMIC DNA]</scope>
    <source>
        <strain evidence="13">cv. Hale</strain>
    </source>
</reference>
<keyword evidence="9" id="KW-0325">Glycoprotein</keyword>
<evidence type="ECO:0000259" key="11">
    <source>
        <dbReference type="PROSITE" id="PS50011"/>
    </source>
</evidence>
<dbReference type="PANTHER" id="PTHR47986:SF10">
    <property type="entry name" value="RECEPTOR-LIKE KINASE TMK4"/>
    <property type="match status" value="1"/>
</dbReference>
<gene>
    <name evidence="12" type="ORF">RCOM_0327540</name>
</gene>
<dbReference type="PROSITE" id="PS50011">
    <property type="entry name" value="PROTEIN_KINASE_DOM"/>
    <property type="match status" value="1"/>
</dbReference>
<dbReference type="PROSITE" id="PS51450">
    <property type="entry name" value="LRR"/>
    <property type="match status" value="2"/>
</dbReference>
<organism evidence="12 13">
    <name type="scientific">Ricinus communis</name>
    <name type="common">Castor bean</name>
    <dbReference type="NCBI Taxonomy" id="3988"/>
    <lineage>
        <taxon>Eukaryota</taxon>
        <taxon>Viridiplantae</taxon>
        <taxon>Streptophyta</taxon>
        <taxon>Embryophyta</taxon>
        <taxon>Tracheophyta</taxon>
        <taxon>Spermatophyta</taxon>
        <taxon>Magnoliopsida</taxon>
        <taxon>eudicotyledons</taxon>
        <taxon>Gunneridae</taxon>
        <taxon>Pentapetalae</taxon>
        <taxon>rosids</taxon>
        <taxon>fabids</taxon>
        <taxon>Malpighiales</taxon>
        <taxon>Euphorbiaceae</taxon>
        <taxon>Acalyphoideae</taxon>
        <taxon>Acalypheae</taxon>
        <taxon>Ricinus</taxon>
    </lineage>
</organism>
<dbReference type="GO" id="GO:0004713">
    <property type="term" value="F:protein tyrosine kinase activity"/>
    <property type="evidence" value="ECO:0007669"/>
    <property type="project" value="InterPro"/>
</dbReference>
<evidence type="ECO:0000256" key="8">
    <source>
        <dbReference type="ARBA" id="ARBA00023170"/>
    </source>
</evidence>
<keyword evidence="10" id="KW-0067">ATP-binding</keyword>
<evidence type="ECO:0000256" key="2">
    <source>
        <dbReference type="ARBA" id="ARBA00022614"/>
    </source>
</evidence>
<dbReference type="AlphaFoldDB" id="B9SW71"/>
<keyword evidence="5" id="KW-0677">Repeat</keyword>
<name>B9SW71_RICCO</name>
<evidence type="ECO:0000256" key="10">
    <source>
        <dbReference type="PROSITE-ProRule" id="PRU10141"/>
    </source>
</evidence>
<dbReference type="GO" id="GO:0007165">
    <property type="term" value="P:signal transduction"/>
    <property type="evidence" value="ECO:0000318"/>
    <property type="project" value="GO_Central"/>
</dbReference>
<dbReference type="GO" id="GO:0016020">
    <property type="term" value="C:membrane"/>
    <property type="evidence" value="ECO:0007669"/>
    <property type="project" value="UniProtKB-SubCell"/>
</dbReference>
<protein>
    <submittedName>
        <fullName evidence="12">Protein binding protein, putative</fullName>
    </submittedName>
</protein>
<dbReference type="GO" id="GO:0005524">
    <property type="term" value="F:ATP binding"/>
    <property type="evidence" value="ECO:0007669"/>
    <property type="project" value="UniProtKB-UniRule"/>
</dbReference>
<dbReference type="PROSITE" id="PS00107">
    <property type="entry name" value="PROTEIN_KINASE_ATP"/>
    <property type="match status" value="1"/>
</dbReference>
<evidence type="ECO:0000256" key="3">
    <source>
        <dbReference type="ARBA" id="ARBA00022692"/>
    </source>
</evidence>
<keyword evidence="3" id="KW-0812">Transmembrane</keyword>
<feature type="binding site" evidence="10">
    <location>
        <position position="505"/>
    </location>
    <ligand>
        <name>ATP</name>
        <dbReference type="ChEBI" id="CHEBI:30616"/>
    </ligand>
</feature>
<keyword evidence="10" id="KW-0547">Nucleotide-binding</keyword>
<dbReference type="PANTHER" id="PTHR47986">
    <property type="entry name" value="OSJNBA0070M12.3 PROTEIN"/>
    <property type="match status" value="1"/>
</dbReference>
<comment type="subcellular location">
    <subcellularLocation>
        <location evidence="1">Membrane</location>
        <topology evidence="1">Single-pass membrane protein</topology>
    </subcellularLocation>
</comment>
<dbReference type="InterPro" id="IPR032675">
    <property type="entry name" value="LRR_dom_sf"/>
</dbReference>
<evidence type="ECO:0000313" key="12">
    <source>
        <dbReference type="EMBL" id="EEF32146.1"/>
    </source>
</evidence>
<dbReference type="InterPro" id="IPR011009">
    <property type="entry name" value="Kinase-like_dom_sf"/>
</dbReference>
<dbReference type="SMART" id="SM00219">
    <property type="entry name" value="TyrKc"/>
    <property type="match status" value="1"/>
</dbReference>
<dbReference type="EMBL" id="EQ974188">
    <property type="protein sequence ID" value="EEF32146.1"/>
    <property type="molecule type" value="Genomic_DNA"/>
</dbReference>
<dbReference type="GO" id="GO:0004675">
    <property type="term" value="F:transmembrane receptor protein serine/threonine kinase activity"/>
    <property type="evidence" value="ECO:0000318"/>
    <property type="project" value="GO_Central"/>
</dbReference>
<dbReference type="Pfam" id="PF00069">
    <property type="entry name" value="Pkinase"/>
    <property type="match status" value="1"/>
</dbReference>
<proteinExistence type="predicted"/>
<dbReference type="Pfam" id="PF00560">
    <property type="entry name" value="LRR_1"/>
    <property type="match status" value="2"/>
</dbReference>
<evidence type="ECO:0000256" key="9">
    <source>
        <dbReference type="ARBA" id="ARBA00023180"/>
    </source>
</evidence>
<dbReference type="InterPro" id="IPR013210">
    <property type="entry name" value="LRR_N_plant-typ"/>
</dbReference>
<dbReference type="Gene3D" id="1.10.510.10">
    <property type="entry name" value="Transferase(Phosphotransferase) domain 1"/>
    <property type="match status" value="1"/>
</dbReference>
<evidence type="ECO:0000256" key="1">
    <source>
        <dbReference type="ARBA" id="ARBA00004167"/>
    </source>
</evidence>
<dbReference type="InterPro" id="IPR052422">
    <property type="entry name" value="Auxin_Ser/Thr_Kinase"/>
</dbReference>
<dbReference type="InterPro" id="IPR017441">
    <property type="entry name" value="Protein_kinase_ATP_BS"/>
</dbReference>
<dbReference type="SUPFAM" id="SSF52058">
    <property type="entry name" value="L domain-like"/>
    <property type="match status" value="2"/>
</dbReference>
<dbReference type="STRING" id="3988.B9SW71"/>
<evidence type="ECO:0000256" key="6">
    <source>
        <dbReference type="ARBA" id="ARBA00022989"/>
    </source>
</evidence>
<dbReference type="InterPro" id="IPR020635">
    <property type="entry name" value="Tyr_kinase_cat_dom"/>
</dbReference>
<dbReference type="InterPro" id="IPR000719">
    <property type="entry name" value="Prot_kinase_dom"/>
</dbReference>
<accession>B9SW71</accession>
<dbReference type="eggNOG" id="ENOG502QPQ4">
    <property type="taxonomic scope" value="Eukaryota"/>
</dbReference>